<comment type="caution">
    <text evidence="1">The sequence shown here is derived from an EMBL/GenBank/DDBJ whole genome shotgun (WGS) entry which is preliminary data.</text>
</comment>
<gene>
    <name evidence="1" type="ORF">A2719_00155</name>
</gene>
<name>A0A1G2FXP3_9BACT</name>
<dbReference type="InterPro" id="IPR036691">
    <property type="entry name" value="Endo/exonu/phosph_ase_sf"/>
</dbReference>
<dbReference type="SUPFAM" id="SSF56219">
    <property type="entry name" value="DNase I-like"/>
    <property type="match status" value="1"/>
</dbReference>
<dbReference type="AlphaFoldDB" id="A0A1G2FXP3"/>
<evidence type="ECO:0000313" key="2">
    <source>
        <dbReference type="Proteomes" id="UP000177480"/>
    </source>
</evidence>
<proteinExistence type="predicted"/>
<organism evidence="1 2">
    <name type="scientific">Candidatus Ryanbacteria bacterium RIFCSPHIGHO2_01_FULL_45_22</name>
    <dbReference type="NCBI Taxonomy" id="1802114"/>
    <lineage>
        <taxon>Bacteria</taxon>
        <taxon>Candidatus Ryaniibacteriota</taxon>
    </lineage>
</organism>
<sequence>MEIMWNGKKLHVVDVHIKANFLMPEKNTLGEPKPMTTQITAADGLIRSEVFRFSQAKKLRELIDTFFVADPNASVIVGGDYNAEENYAVYRIIRGVINDAPDTLSEAGIKIEPEKRFSSLSKTLGRKRLLDHFLISKSLEPHLGSVQILNDAIFENKNIAPNPDLVGSDHAPIVIELN</sequence>
<reference evidence="1 2" key="1">
    <citation type="journal article" date="2016" name="Nat. Commun.">
        <title>Thousands of microbial genomes shed light on interconnected biogeochemical processes in an aquifer system.</title>
        <authorList>
            <person name="Anantharaman K."/>
            <person name="Brown C.T."/>
            <person name="Hug L.A."/>
            <person name="Sharon I."/>
            <person name="Castelle C.J."/>
            <person name="Probst A.J."/>
            <person name="Thomas B.C."/>
            <person name="Singh A."/>
            <person name="Wilkins M.J."/>
            <person name="Karaoz U."/>
            <person name="Brodie E.L."/>
            <person name="Williams K.H."/>
            <person name="Hubbard S.S."/>
            <person name="Banfield J.F."/>
        </authorList>
    </citation>
    <scope>NUCLEOTIDE SEQUENCE [LARGE SCALE GENOMIC DNA]</scope>
</reference>
<protein>
    <recommendedName>
        <fullName evidence="3">Endonuclease/exonuclease/phosphatase domain-containing protein</fullName>
    </recommendedName>
</protein>
<dbReference type="Gene3D" id="3.60.10.10">
    <property type="entry name" value="Endonuclease/exonuclease/phosphatase"/>
    <property type="match status" value="1"/>
</dbReference>
<dbReference type="STRING" id="1802114.A2719_00155"/>
<accession>A0A1G2FXP3</accession>
<dbReference type="Proteomes" id="UP000177480">
    <property type="component" value="Unassembled WGS sequence"/>
</dbReference>
<evidence type="ECO:0000313" key="1">
    <source>
        <dbReference type="EMBL" id="OGZ42846.1"/>
    </source>
</evidence>
<evidence type="ECO:0008006" key="3">
    <source>
        <dbReference type="Google" id="ProtNLM"/>
    </source>
</evidence>
<dbReference type="EMBL" id="MHNK01000021">
    <property type="protein sequence ID" value="OGZ42846.1"/>
    <property type="molecule type" value="Genomic_DNA"/>
</dbReference>